<keyword evidence="2" id="KW-1185">Reference proteome</keyword>
<proteinExistence type="predicted"/>
<accession>A0ABW5Z322</accession>
<evidence type="ECO:0000313" key="1">
    <source>
        <dbReference type="EMBL" id="MFD2907108.1"/>
    </source>
</evidence>
<dbReference type="RefSeq" id="WP_379802819.1">
    <property type="nucleotide sequence ID" value="NZ_JBHUOL010000001.1"/>
</dbReference>
<dbReference type="EMBL" id="JBHUOL010000001">
    <property type="protein sequence ID" value="MFD2907108.1"/>
    <property type="molecule type" value="Genomic_DNA"/>
</dbReference>
<name>A0ABW5Z322_9FLAO</name>
<comment type="caution">
    <text evidence="1">The sequence shown here is derived from an EMBL/GenBank/DDBJ whole genome shotgun (WGS) entry which is preliminary data.</text>
</comment>
<evidence type="ECO:0000313" key="2">
    <source>
        <dbReference type="Proteomes" id="UP001597549"/>
    </source>
</evidence>
<dbReference type="InterPro" id="IPR016024">
    <property type="entry name" value="ARM-type_fold"/>
</dbReference>
<reference evidence="2" key="1">
    <citation type="journal article" date="2019" name="Int. J. Syst. Evol. Microbiol.">
        <title>The Global Catalogue of Microorganisms (GCM) 10K type strain sequencing project: providing services to taxonomists for standard genome sequencing and annotation.</title>
        <authorList>
            <consortium name="The Broad Institute Genomics Platform"/>
            <consortium name="The Broad Institute Genome Sequencing Center for Infectious Disease"/>
            <person name="Wu L."/>
            <person name="Ma J."/>
        </authorList>
    </citation>
    <scope>NUCLEOTIDE SEQUENCE [LARGE SCALE GENOMIC DNA]</scope>
    <source>
        <strain evidence="2">KCTC 52644</strain>
    </source>
</reference>
<organism evidence="1 2">
    <name type="scientific">Flavobacterium ardleyense</name>
    <dbReference type="NCBI Taxonomy" id="2038737"/>
    <lineage>
        <taxon>Bacteria</taxon>
        <taxon>Pseudomonadati</taxon>
        <taxon>Bacteroidota</taxon>
        <taxon>Flavobacteriia</taxon>
        <taxon>Flavobacteriales</taxon>
        <taxon>Flavobacteriaceae</taxon>
        <taxon>Flavobacterium</taxon>
    </lineage>
</organism>
<sequence length="553" mass="64240">MKIKLIITIIFLTFFTKVQSQDITKFKEDFKLSLDKKFNETNINDLFSRYPHLLTAQSDITQLTSNLKGENLRNYPLSDFKNDDLYIDNIDKILNSDNSYQRLFSYLIIGASNDLTKEDQLLDKLKMEKVKDNLIWCVMSLLNLKTKHTTEVFDFLVENEDFGDAHMLQLFIKLDKDSLQETAYKRYNSENLKAKILAIQILSQTGKNPETEKIVLEAVTNWDLNIKGYAIYTVKELQIGNLLQTFKPFLDNDKTRKIALEALANSPTNSDKEYLKTLTTKKDSISDDLLDCFFESKKIDNLKFWLELLKTKKVSNDYYFSVPSNRLIYSDELLPNIQNTLKETENEKVIEELVRGLQGRNDIESTNILIGFLKHKNSSIRYWSAEALKGNKNQKVIDLLPILINDKENRTTALVNLLIENNINNQQSVLEKIYKESGEDLDWERSSLEYLANFPLEKHKELFKKILKNDKSDFSIRYDVALGLGKLKDLSSVDLLIKVCEETRKESDLNSRTYLEALAMIRGEKAKKEIESFLNSDEEVVKELATELLRNWN</sequence>
<dbReference type="Proteomes" id="UP001597549">
    <property type="component" value="Unassembled WGS sequence"/>
</dbReference>
<dbReference type="InterPro" id="IPR011989">
    <property type="entry name" value="ARM-like"/>
</dbReference>
<protein>
    <submittedName>
        <fullName evidence="1">HEAT repeat domain-containing protein</fullName>
    </submittedName>
</protein>
<gene>
    <name evidence="1" type="ORF">ACFSX9_00020</name>
</gene>
<dbReference type="Gene3D" id="1.25.10.10">
    <property type="entry name" value="Leucine-rich Repeat Variant"/>
    <property type="match status" value="1"/>
</dbReference>
<dbReference type="SUPFAM" id="SSF48371">
    <property type="entry name" value="ARM repeat"/>
    <property type="match status" value="1"/>
</dbReference>